<dbReference type="CDD" id="cd07489">
    <property type="entry name" value="Peptidases_S8_5"/>
    <property type="match status" value="1"/>
</dbReference>
<keyword evidence="7 9" id="KW-0720">Serine protease</keyword>
<dbReference type="InterPro" id="IPR015500">
    <property type="entry name" value="Peptidase_S8_subtilisin-rel"/>
</dbReference>
<dbReference type="PANTHER" id="PTHR43806">
    <property type="entry name" value="PEPTIDASE S8"/>
    <property type="match status" value="1"/>
</dbReference>
<dbReference type="InterPro" id="IPR003137">
    <property type="entry name" value="PA_domain"/>
</dbReference>
<evidence type="ECO:0000256" key="4">
    <source>
        <dbReference type="ARBA" id="ARBA00022670"/>
    </source>
</evidence>
<dbReference type="InterPro" id="IPR022398">
    <property type="entry name" value="Peptidase_S8_His-AS"/>
</dbReference>
<dbReference type="InterPro" id="IPR023827">
    <property type="entry name" value="Peptidase_S8_Asp-AS"/>
</dbReference>
<dbReference type="Pfam" id="PF02225">
    <property type="entry name" value="PA"/>
    <property type="match status" value="1"/>
</dbReference>
<evidence type="ECO:0000313" key="15">
    <source>
        <dbReference type="EMBL" id="KAH7135558.1"/>
    </source>
</evidence>
<evidence type="ECO:0000256" key="11">
    <source>
        <dbReference type="SAM" id="SignalP"/>
    </source>
</evidence>
<evidence type="ECO:0000256" key="5">
    <source>
        <dbReference type="ARBA" id="ARBA00022729"/>
    </source>
</evidence>
<dbReference type="PROSITE" id="PS00136">
    <property type="entry name" value="SUBTILASE_ASP"/>
    <property type="match status" value="1"/>
</dbReference>
<evidence type="ECO:0000313" key="16">
    <source>
        <dbReference type="Proteomes" id="UP000700596"/>
    </source>
</evidence>
<dbReference type="EMBL" id="JAGMWT010000002">
    <property type="protein sequence ID" value="KAH7135558.1"/>
    <property type="molecule type" value="Genomic_DNA"/>
</dbReference>
<evidence type="ECO:0000259" key="12">
    <source>
        <dbReference type="Pfam" id="PF00082"/>
    </source>
</evidence>
<evidence type="ECO:0000256" key="9">
    <source>
        <dbReference type="PROSITE-ProRule" id="PRU01240"/>
    </source>
</evidence>
<evidence type="ECO:0000259" key="13">
    <source>
        <dbReference type="Pfam" id="PF02225"/>
    </source>
</evidence>
<evidence type="ECO:0000256" key="7">
    <source>
        <dbReference type="ARBA" id="ARBA00022825"/>
    </source>
</evidence>
<dbReference type="PROSITE" id="PS00137">
    <property type="entry name" value="SUBTILASE_HIS"/>
    <property type="match status" value="1"/>
</dbReference>
<dbReference type="Pfam" id="PF00082">
    <property type="entry name" value="Peptidase_S8"/>
    <property type="match status" value="1"/>
</dbReference>
<dbReference type="GO" id="GO:0006508">
    <property type="term" value="P:proteolysis"/>
    <property type="evidence" value="ECO:0007669"/>
    <property type="project" value="UniProtKB-KW"/>
</dbReference>
<dbReference type="SUPFAM" id="SSF52025">
    <property type="entry name" value="PA domain"/>
    <property type="match status" value="1"/>
</dbReference>
<evidence type="ECO:0000256" key="10">
    <source>
        <dbReference type="RuleBase" id="RU003355"/>
    </source>
</evidence>
<feature type="active site" description="Charge relay system" evidence="8 9">
    <location>
        <position position="540"/>
    </location>
</feature>
<dbReference type="PROSITE" id="PS51892">
    <property type="entry name" value="SUBTILASE"/>
    <property type="match status" value="1"/>
</dbReference>
<sequence length="888" mass="95450">MAHGKISPLFVAALGFGALAQALFGDVVPGRYMVEFEEGQDQTTFTTHLKFNRLSADLKIATESEVFKGASYQFDPSSVGDPVAALKSLPSVKRVWPVRTLHRPKVQSAWNGTNLDAIPADIKKFITLKDGAFSPHVSTQVDRLHAEGITGKGVKIGIVDSGIDYKHPALGGGFGPGFTVTRGYDLLGDEYWPSRDPAPLPDPDPYADCDGHGTHVAGIIAAQKNELGFIGAAPGAEIGMYRVFSCHGGTTEDIVIAGINKAFSDGNDIITASLGGYSGWPEDPLSVVTERINAKGVVTTFAQGNSGEMGPFFTETPANGKDSVAIGSTANTELTRIFSNATYSVDNKTTEPFGWTYGQPAKWTNESLPLYVGEWDTHSSCSEFEKAGNLTGHIVLVRELSSCATWYKATFAAAKGARHVLFWSNDSEATSSVFYSDPPPSADEFKHPIAVGTISRAQAMKFIELAKSGKHVTVKITDPDYSTHYLDTIPYVEGGYMNEWSSWGPTFELDAKPDFSAPGGYILSTWPRAQGGYSVISGTSMATPLAAAIIALIIEARGKLSPSELRSLISTTAKPINLLNGTTPLSDLAPIPQQGAGVIQAWDAVHTTGIVNRNKIILNDTTHFVGDHKVTIKNTGAKEATYIISNKGAPTFYALDGTSSHPPPRGPITRRYANVSFSQSSITVAPGQEATVSLSFTPPKDVDAKLLPVYSGYISLDGTNGGELTIPYLGVAASMSEATNIENILIGENTDVEYPRKRVSQGHRFLLPGPDSDPSLLFVQPVFQADLPLGVALFNMTIYSVKNSGNATIHPAPLDQDLGPYPGFPWIWLPRYNRWSHVWNGTLSNGTTVPAGAYTFVFNALKILGDRSKKEGYTTIRTVDIVIDYHKP</sequence>
<dbReference type="GO" id="GO:0004252">
    <property type="term" value="F:serine-type endopeptidase activity"/>
    <property type="evidence" value="ECO:0007669"/>
    <property type="project" value="UniProtKB-UniRule"/>
</dbReference>
<proteinExistence type="inferred from homology"/>
<dbReference type="Gene3D" id="2.60.40.10">
    <property type="entry name" value="Immunoglobulins"/>
    <property type="match status" value="1"/>
</dbReference>
<evidence type="ECO:0000256" key="2">
    <source>
        <dbReference type="ARBA" id="ARBA00022512"/>
    </source>
</evidence>
<dbReference type="PRINTS" id="PR00723">
    <property type="entry name" value="SUBTILISIN"/>
</dbReference>
<keyword evidence="3" id="KW-0964">Secreted</keyword>
<comment type="caution">
    <text evidence="15">The sequence shown here is derived from an EMBL/GenBank/DDBJ whole genome shotgun (WGS) entry which is preliminary data.</text>
</comment>
<dbReference type="Gene3D" id="3.40.50.200">
    <property type="entry name" value="Peptidase S8/S53 domain"/>
    <property type="match status" value="2"/>
</dbReference>
<dbReference type="InterPro" id="IPR034187">
    <property type="entry name" value="Peptidases_S8_5"/>
</dbReference>
<dbReference type="AlphaFoldDB" id="A0A9P9IU60"/>
<organism evidence="15 16">
    <name type="scientific">Dendryphion nanum</name>
    <dbReference type="NCBI Taxonomy" id="256645"/>
    <lineage>
        <taxon>Eukaryota</taxon>
        <taxon>Fungi</taxon>
        <taxon>Dikarya</taxon>
        <taxon>Ascomycota</taxon>
        <taxon>Pezizomycotina</taxon>
        <taxon>Dothideomycetes</taxon>
        <taxon>Pleosporomycetidae</taxon>
        <taxon>Pleosporales</taxon>
        <taxon>Torulaceae</taxon>
        <taxon>Dendryphion</taxon>
    </lineage>
</organism>
<dbReference type="InterPro" id="IPR046450">
    <property type="entry name" value="PA_dom_sf"/>
</dbReference>
<name>A0A9P9IU60_9PLEO</name>
<dbReference type="InterPro" id="IPR013783">
    <property type="entry name" value="Ig-like_fold"/>
</dbReference>
<feature type="chain" id="PRO_5040448925" evidence="11">
    <location>
        <begin position="26"/>
        <end position="888"/>
    </location>
</feature>
<dbReference type="Proteomes" id="UP000700596">
    <property type="component" value="Unassembled WGS sequence"/>
</dbReference>
<feature type="active site" description="Charge relay system" evidence="8 9">
    <location>
        <position position="212"/>
    </location>
</feature>
<comment type="similarity">
    <text evidence="1 9 10">Belongs to the peptidase S8 family.</text>
</comment>
<accession>A0A9P9IU60</accession>
<evidence type="ECO:0000256" key="3">
    <source>
        <dbReference type="ARBA" id="ARBA00022525"/>
    </source>
</evidence>
<feature type="domain" description="PA" evidence="13">
    <location>
        <begin position="377"/>
        <end position="460"/>
    </location>
</feature>
<dbReference type="SUPFAM" id="SSF52743">
    <property type="entry name" value="Subtilisin-like"/>
    <property type="match status" value="1"/>
</dbReference>
<gene>
    <name evidence="15" type="ORF">B0J11DRAFT_162845</name>
</gene>
<evidence type="ECO:0000256" key="8">
    <source>
        <dbReference type="PIRSR" id="PIRSR615500-1"/>
    </source>
</evidence>
<feature type="domain" description="C5a peptidase/Subtilisin-like protease SBT2-like Fn3-like" evidence="14">
    <location>
        <begin position="618"/>
        <end position="729"/>
    </location>
</feature>
<evidence type="ECO:0000259" key="14">
    <source>
        <dbReference type="Pfam" id="PF06280"/>
    </source>
</evidence>
<keyword evidence="6 9" id="KW-0378">Hydrolase</keyword>
<keyword evidence="2" id="KW-0134">Cell wall</keyword>
<dbReference type="InterPro" id="IPR050131">
    <property type="entry name" value="Peptidase_S8_subtilisin-like"/>
</dbReference>
<dbReference type="InterPro" id="IPR010435">
    <property type="entry name" value="C5a/SBT2-like_Fn3"/>
</dbReference>
<feature type="signal peptide" evidence="11">
    <location>
        <begin position="1"/>
        <end position="25"/>
    </location>
</feature>
<feature type="active site" description="Charge relay system" evidence="8 9">
    <location>
        <position position="160"/>
    </location>
</feature>
<dbReference type="GO" id="GO:0016020">
    <property type="term" value="C:membrane"/>
    <property type="evidence" value="ECO:0007669"/>
    <property type="project" value="InterPro"/>
</dbReference>
<keyword evidence="4 9" id="KW-0645">Protease</keyword>
<dbReference type="OrthoDB" id="10256524at2759"/>
<evidence type="ECO:0000256" key="6">
    <source>
        <dbReference type="ARBA" id="ARBA00022801"/>
    </source>
</evidence>
<protein>
    <submittedName>
        <fullName evidence="15">Peptidase S8/S53 domain-containing protein</fullName>
    </submittedName>
</protein>
<dbReference type="InterPro" id="IPR036852">
    <property type="entry name" value="Peptidase_S8/S53_dom_sf"/>
</dbReference>
<feature type="domain" description="Peptidase S8/S53" evidence="12">
    <location>
        <begin position="151"/>
        <end position="583"/>
    </location>
</feature>
<evidence type="ECO:0000256" key="1">
    <source>
        <dbReference type="ARBA" id="ARBA00011073"/>
    </source>
</evidence>
<keyword evidence="5 11" id="KW-0732">Signal</keyword>
<dbReference type="PANTHER" id="PTHR43806:SF66">
    <property type="entry name" value="SERIN ENDOPEPTIDASE"/>
    <property type="match status" value="1"/>
</dbReference>
<dbReference type="PROSITE" id="PS00138">
    <property type="entry name" value="SUBTILASE_SER"/>
    <property type="match status" value="1"/>
</dbReference>
<dbReference type="InterPro" id="IPR000209">
    <property type="entry name" value="Peptidase_S8/S53_dom"/>
</dbReference>
<keyword evidence="16" id="KW-1185">Reference proteome</keyword>
<reference evidence="15" key="1">
    <citation type="journal article" date="2021" name="Nat. Commun.">
        <title>Genetic determinants of endophytism in the Arabidopsis root mycobiome.</title>
        <authorList>
            <person name="Mesny F."/>
            <person name="Miyauchi S."/>
            <person name="Thiergart T."/>
            <person name="Pickel B."/>
            <person name="Atanasova L."/>
            <person name="Karlsson M."/>
            <person name="Huettel B."/>
            <person name="Barry K.W."/>
            <person name="Haridas S."/>
            <person name="Chen C."/>
            <person name="Bauer D."/>
            <person name="Andreopoulos W."/>
            <person name="Pangilinan J."/>
            <person name="LaButti K."/>
            <person name="Riley R."/>
            <person name="Lipzen A."/>
            <person name="Clum A."/>
            <person name="Drula E."/>
            <person name="Henrissat B."/>
            <person name="Kohler A."/>
            <person name="Grigoriev I.V."/>
            <person name="Martin F.M."/>
            <person name="Hacquard S."/>
        </authorList>
    </citation>
    <scope>NUCLEOTIDE SEQUENCE</scope>
    <source>
        <strain evidence="15">MPI-CAGE-CH-0243</strain>
    </source>
</reference>
<dbReference type="InterPro" id="IPR023828">
    <property type="entry name" value="Peptidase_S8_Ser-AS"/>
</dbReference>
<dbReference type="Pfam" id="PF06280">
    <property type="entry name" value="fn3_5"/>
    <property type="match status" value="1"/>
</dbReference>